<dbReference type="Gene3D" id="3.30.450.20">
    <property type="entry name" value="PAS domain"/>
    <property type="match status" value="2"/>
</dbReference>
<dbReference type="Pfam" id="PF08448">
    <property type="entry name" value="PAS_4"/>
    <property type="match status" value="1"/>
</dbReference>
<evidence type="ECO:0000256" key="2">
    <source>
        <dbReference type="ARBA" id="ARBA00022475"/>
    </source>
</evidence>
<dbReference type="Pfam" id="PF00672">
    <property type="entry name" value="HAMP"/>
    <property type="match status" value="1"/>
</dbReference>
<dbReference type="FunFam" id="3.30.70.270:FF:000001">
    <property type="entry name" value="Diguanylate cyclase domain protein"/>
    <property type="match status" value="1"/>
</dbReference>
<dbReference type="Pfam" id="PF00990">
    <property type="entry name" value="GGDEF"/>
    <property type="match status" value="1"/>
</dbReference>
<evidence type="ECO:0000256" key="5">
    <source>
        <dbReference type="ARBA" id="ARBA00022692"/>
    </source>
</evidence>
<dbReference type="InterPro" id="IPR033479">
    <property type="entry name" value="dCache_1"/>
</dbReference>
<keyword evidence="4" id="KW-0808">Transferase</keyword>
<evidence type="ECO:0000313" key="20">
    <source>
        <dbReference type="Proteomes" id="UP000632766"/>
    </source>
</evidence>
<evidence type="ECO:0000256" key="1">
    <source>
        <dbReference type="ARBA" id="ARBA00004651"/>
    </source>
</evidence>
<dbReference type="SUPFAM" id="SSF141868">
    <property type="entry name" value="EAL domain-like"/>
    <property type="match status" value="1"/>
</dbReference>
<keyword evidence="3" id="KW-0597">Phosphoprotein</keyword>
<evidence type="ECO:0000256" key="8">
    <source>
        <dbReference type="ARBA" id="ARBA00022840"/>
    </source>
</evidence>
<dbReference type="CDD" id="cd01948">
    <property type="entry name" value="EAL"/>
    <property type="match status" value="1"/>
</dbReference>
<dbReference type="PROSITE" id="PS50883">
    <property type="entry name" value="EAL"/>
    <property type="match status" value="1"/>
</dbReference>
<dbReference type="SUPFAM" id="SSF55073">
    <property type="entry name" value="Nucleotide cyclase"/>
    <property type="match status" value="1"/>
</dbReference>
<dbReference type="NCBIfam" id="TIGR00254">
    <property type="entry name" value="GGDEF"/>
    <property type="match status" value="1"/>
</dbReference>
<dbReference type="Proteomes" id="UP000632766">
    <property type="component" value="Unassembled WGS sequence"/>
</dbReference>
<protein>
    <submittedName>
        <fullName evidence="19">EAL domain-containing protein</fullName>
    </submittedName>
</protein>
<dbReference type="RefSeq" id="WP_198126505.1">
    <property type="nucleotide sequence ID" value="NZ_JAECZC010000049.1"/>
</dbReference>
<dbReference type="Gene3D" id="3.20.20.450">
    <property type="entry name" value="EAL domain"/>
    <property type="match status" value="1"/>
</dbReference>
<dbReference type="NCBIfam" id="TIGR00229">
    <property type="entry name" value="sensory_box"/>
    <property type="match status" value="1"/>
</dbReference>
<evidence type="ECO:0000256" key="11">
    <source>
        <dbReference type="ARBA" id="ARBA00023136"/>
    </source>
</evidence>
<feature type="domain" description="PAS" evidence="14">
    <location>
        <begin position="459"/>
        <end position="529"/>
    </location>
</feature>
<dbReference type="GO" id="GO:0016301">
    <property type="term" value="F:kinase activity"/>
    <property type="evidence" value="ECO:0007669"/>
    <property type="project" value="UniProtKB-KW"/>
</dbReference>
<keyword evidence="7" id="KW-0418">Kinase</keyword>
<dbReference type="SMART" id="SM00052">
    <property type="entry name" value="EAL"/>
    <property type="match status" value="1"/>
</dbReference>
<evidence type="ECO:0000256" key="3">
    <source>
        <dbReference type="ARBA" id="ARBA00022553"/>
    </source>
</evidence>
<dbReference type="EMBL" id="JAECZC010000049">
    <property type="protein sequence ID" value="MBH8564676.1"/>
    <property type="molecule type" value="Genomic_DNA"/>
</dbReference>
<dbReference type="InterPro" id="IPR043128">
    <property type="entry name" value="Rev_trsase/Diguanyl_cyclase"/>
</dbReference>
<dbReference type="GO" id="GO:0000160">
    <property type="term" value="P:phosphorelay signal transduction system"/>
    <property type="evidence" value="ECO:0007669"/>
    <property type="project" value="UniProtKB-KW"/>
</dbReference>
<evidence type="ECO:0000259" key="14">
    <source>
        <dbReference type="PROSITE" id="PS50112"/>
    </source>
</evidence>
<dbReference type="GO" id="GO:0005524">
    <property type="term" value="F:ATP binding"/>
    <property type="evidence" value="ECO:0007669"/>
    <property type="project" value="UniProtKB-KW"/>
</dbReference>
<proteinExistence type="predicted"/>
<dbReference type="InterPro" id="IPR029787">
    <property type="entry name" value="Nucleotide_cyclase"/>
</dbReference>
<feature type="coiled-coil region" evidence="12">
    <location>
        <begin position="411"/>
        <end position="445"/>
    </location>
</feature>
<dbReference type="Pfam" id="PF02743">
    <property type="entry name" value="dCache_1"/>
    <property type="match status" value="1"/>
</dbReference>
<comment type="subcellular location">
    <subcellularLocation>
        <location evidence="1">Cell membrane</location>
        <topology evidence="1">Multi-pass membrane protein</topology>
    </subcellularLocation>
</comment>
<keyword evidence="8" id="KW-0067">ATP-binding</keyword>
<keyword evidence="6" id="KW-0547">Nucleotide-binding</keyword>
<dbReference type="Pfam" id="PF00563">
    <property type="entry name" value="EAL"/>
    <property type="match status" value="1"/>
</dbReference>
<dbReference type="SUPFAM" id="SSF158472">
    <property type="entry name" value="HAMP domain-like"/>
    <property type="match status" value="1"/>
</dbReference>
<feature type="domain" description="EAL" evidence="16">
    <location>
        <begin position="759"/>
        <end position="1014"/>
    </location>
</feature>
<evidence type="ECO:0000256" key="6">
    <source>
        <dbReference type="ARBA" id="ARBA00022741"/>
    </source>
</evidence>
<dbReference type="SUPFAM" id="SSF55785">
    <property type="entry name" value="PYP-like sensor domain (PAS domain)"/>
    <property type="match status" value="1"/>
</dbReference>
<dbReference type="InterPro" id="IPR035919">
    <property type="entry name" value="EAL_sf"/>
</dbReference>
<keyword evidence="2" id="KW-1003">Cell membrane</keyword>
<keyword evidence="11 13" id="KW-0472">Membrane</keyword>
<organism evidence="19 20">
    <name type="scientific">Amazonocrinis nigriterrae CENA67</name>
    <dbReference type="NCBI Taxonomy" id="2794033"/>
    <lineage>
        <taxon>Bacteria</taxon>
        <taxon>Bacillati</taxon>
        <taxon>Cyanobacteriota</taxon>
        <taxon>Cyanophyceae</taxon>
        <taxon>Nostocales</taxon>
        <taxon>Nostocaceae</taxon>
        <taxon>Amazonocrinis</taxon>
        <taxon>Amazonocrinis nigriterrae</taxon>
    </lineage>
</organism>
<evidence type="ECO:0000256" key="13">
    <source>
        <dbReference type="SAM" id="Phobius"/>
    </source>
</evidence>
<accession>A0A8J7LAY1</accession>
<dbReference type="CDD" id="cd00130">
    <property type="entry name" value="PAS"/>
    <property type="match status" value="1"/>
</dbReference>
<feature type="domain" description="HAMP" evidence="17">
    <location>
        <begin position="381"/>
        <end position="433"/>
    </location>
</feature>
<dbReference type="InterPro" id="IPR003660">
    <property type="entry name" value="HAMP_dom"/>
</dbReference>
<evidence type="ECO:0000259" key="15">
    <source>
        <dbReference type="PROSITE" id="PS50113"/>
    </source>
</evidence>
<dbReference type="SMART" id="SM00304">
    <property type="entry name" value="HAMP"/>
    <property type="match status" value="1"/>
</dbReference>
<feature type="transmembrane region" description="Helical" evidence="13">
    <location>
        <begin position="27"/>
        <end position="47"/>
    </location>
</feature>
<evidence type="ECO:0000256" key="12">
    <source>
        <dbReference type="SAM" id="Coils"/>
    </source>
</evidence>
<dbReference type="InterPro" id="IPR013656">
    <property type="entry name" value="PAS_4"/>
</dbReference>
<feature type="domain" description="GGDEF" evidence="18">
    <location>
        <begin position="616"/>
        <end position="750"/>
    </location>
</feature>
<evidence type="ECO:0000313" key="19">
    <source>
        <dbReference type="EMBL" id="MBH8564676.1"/>
    </source>
</evidence>
<dbReference type="CDD" id="cd06225">
    <property type="entry name" value="HAMP"/>
    <property type="match status" value="1"/>
</dbReference>
<feature type="transmembrane region" description="Helical" evidence="13">
    <location>
        <begin position="361"/>
        <end position="383"/>
    </location>
</feature>
<dbReference type="PROSITE" id="PS50113">
    <property type="entry name" value="PAC"/>
    <property type="match status" value="1"/>
</dbReference>
<dbReference type="InterPro" id="IPR001633">
    <property type="entry name" value="EAL_dom"/>
</dbReference>
<keyword evidence="5 13" id="KW-0812">Transmembrane</keyword>
<sequence>MSLKFSFILALVTRFIGFMGIPLRVVLVVPFVLQIFASVGLTAFFSLKNGQKAVDEVAIHLRNEIANRIHSYITDYMEKPQIVTQINANAIGFGELNLKQPKSLERHFWHQMEIFKSFSPIAFGSEQGEIYAVDRLHDGSLVIRIKNQSTGGKYHTYATDSQGNRTNLIRVSTTFDPRTRPWYTEAVKAGKNTWTEIYPYFSSSGLAISATQPIYGQKNTLLGVTNATLSLSQISKFLQSLKIGRSGKTFIIERSGNLVASSTNEQLFILNNIPRQRKHKRLSSLNSRDRVTRLTAQYLNAHFVNFNNIHSSQQLDFKIDGKRQFIHLMPFQDDYGLDWVIVVVVPKTDFMEHIEANKRTTILLCLGTLLLTTVTGVITAHWITQPIIRLSLASKEIAKGKLDQTVAVEGIQELRVLAEAHNQMATQLQESFAQLLETNRRLKAEIVERKQVEEALRLSEQRFRLAIDHIPHPFIIYDAQRRLQFVNAFGINRSGYSEEALIGHTDEELFPDEVTNTYLPLLKKTVETYTLQTGECKINLPGGIFTIIVTYIPLLNEQGEIYQILAHTYDITERKRVEEQLLHNAFHDALTDLPNRALFIERLKYALQQVKLQENYLFAVLFIDLDRFKVINDSLGHIIGDQFLLAIASRLKVCLRPTDLAARLGGDEFTILLEPIQDASDAIKLAERIQQELVSPIELDGQEVFTTASIGIALSSTVNYSQPEDLLRDADTAMYRAKALGRARYELFNSDMYASAIARLHLENDLRRAIERREFRVYYQPIISLTSGSIIGFEALLRWQHPERGLVNPGDFISLAEETGLIIEIGYWTLHEACQQMQAWRFNEYPSLEKIIVNLSIKQFSQPNLIKQIEQILRSTGIDHSILILEITESVIMENSEQTTATLSQIRELGVEISIDDFGTGHSSLARLSSFPISVLKIDKSFISQMDSNSRNLEIIEIIVTLAQKLGIKVTAEGIETKEQLACIKQLNCEYAQGYFFSPPLNSSDASALIMANPQW</sequence>
<dbReference type="CDD" id="cd12913">
    <property type="entry name" value="PDC1_MCP_like"/>
    <property type="match status" value="1"/>
</dbReference>
<comment type="caution">
    <text evidence="19">The sequence shown here is derived from an EMBL/GenBank/DDBJ whole genome shotgun (WGS) entry which is preliminary data.</text>
</comment>
<keyword evidence="20" id="KW-1185">Reference proteome</keyword>
<dbReference type="SUPFAM" id="SSF103190">
    <property type="entry name" value="Sensory domain-like"/>
    <property type="match status" value="1"/>
</dbReference>
<dbReference type="PROSITE" id="PS50887">
    <property type="entry name" value="GGDEF"/>
    <property type="match status" value="1"/>
</dbReference>
<evidence type="ECO:0000256" key="10">
    <source>
        <dbReference type="ARBA" id="ARBA00023012"/>
    </source>
</evidence>
<dbReference type="InterPro" id="IPR000014">
    <property type="entry name" value="PAS"/>
</dbReference>
<dbReference type="FunFam" id="3.20.20.450:FF:000001">
    <property type="entry name" value="Cyclic di-GMP phosphodiesterase yahA"/>
    <property type="match status" value="1"/>
</dbReference>
<dbReference type="AlphaFoldDB" id="A0A8J7LAY1"/>
<dbReference type="InterPro" id="IPR000160">
    <property type="entry name" value="GGDEF_dom"/>
</dbReference>
<dbReference type="PANTHER" id="PTHR44757:SF2">
    <property type="entry name" value="BIOFILM ARCHITECTURE MAINTENANCE PROTEIN MBAA"/>
    <property type="match status" value="1"/>
</dbReference>
<dbReference type="PROSITE" id="PS50112">
    <property type="entry name" value="PAS"/>
    <property type="match status" value="1"/>
</dbReference>
<evidence type="ECO:0000256" key="4">
    <source>
        <dbReference type="ARBA" id="ARBA00022679"/>
    </source>
</evidence>
<keyword evidence="10" id="KW-0902">Two-component regulatory system</keyword>
<dbReference type="Gene3D" id="3.30.70.270">
    <property type="match status" value="1"/>
</dbReference>
<dbReference type="GO" id="GO:0005886">
    <property type="term" value="C:plasma membrane"/>
    <property type="evidence" value="ECO:0007669"/>
    <property type="project" value="UniProtKB-SubCell"/>
</dbReference>
<dbReference type="PANTHER" id="PTHR44757">
    <property type="entry name" value="DIGUANYLATE CYCLASE DGCP"/>
    <property type="match status" value="1"/>
</dbReference>
<dbReference type="InterPro" id="IPR029151">
    <property type="entry name" value="Sensor-like_sf"/>
</dbReference>
<dbReference type="InterPro" id="IPR000700">
    <property type="entry name" value="PAS-assoc_C"/>
</dbReference>
<keyword evidence="12" id="KW-0175">Coiled coil</keyword>
<dbReference type="InterPro" id="IPR052155">
    <property type="entry name" value="Biofilm_reg_signaling"/>
</dbReference>
<dbReference type="CDD" id="cd01949">
    <property type="entry name" value="GGDEF"/>
    <property type="match status" value="1"/>
</dbReference>
<dbReference type="PROSITE" id="PS50885">
    <property type="entry name" value="HAMP"/>
    <property type="match status" value="1"/>
</dbReference>
<evidence type="ECO:0000256" key="7">
    <source>
        <dbReference type="ARBA" id="ARBA00022777"/>
    </source>
</evidence>
<name>A0A8J7LAY1_9NOST</name>
<reference evidence="19 20" key="1">
    <citation type="journal article" date="2021" name="Int. J. Syst. Evol. Microbiol.">
        <title>Amazonocrinis nigriterrae gen. nov., sp. nov., Atlanticothrix silvestris gen. nov., sp. nov. and Dendronalium phyllosphericum gen. nov., sp. nov., nostocacean cyanobacteria from Brazilian environments.</title>
        <authorList>
            <person name="Alvarenga D.O."/>
            <person name="Andreote A.P.D."/>
            <person name="Branco L.H.Z."/>
            <person name="Delbaje E."/>
            <person name="Cruz R.B."/>
            <person name="Varani A.M."/>
            <person name="Fiore M.F."/>
        </authorList>
    </citation>
    <scope>NUCLEOTIDE SEQUENCE [LARGE SCALE GENOMIC DNA]</scope>
    <source>
        <strain evidence="19 20">CENA67</strain>
    </source>
</reference>
<gene>
    <name evidence="19" type="ORF">I8748_21235</name>
</gene>
<dbReference type="SMART" id="SM00091">
    <property type="entry name" value="PAS"/>
    <property type="match status" value="1"/>
</dbReference>
<evidence type="ECO:0000259" key="17">
    <source>
        <dbReference type="PROSITE" id="PS50885"/>
    </source>
</evidence>
<evidence type="ECO:0000259" key="18">
    <source>
        <dbReference type="PROSITE" id="PS50887"/>
    </source>
</evidence>
<evidence type="ECO:0000256" key="9">
    <source>
        <dbReference type="ARBA" id="ARBA00022989"/>
    </source>
</evidence>
<keyword evidence="9 13" id="KW-1133">Transmembrane helix</keyword>
<evidence type="ECO:0000259" key="16">
    <source>
        <dbReference type="PROSITE" id="PS50883"/>
    </source>
</evidence>
<dbReference type="InterPro" id="IPR035965">
    <property type="entry name" value="PAS-like_dom_sf"/>
</dbReference>
<feature type="domain" description="PAC" evidence="15">
    <location>
        <begin position="524"/>
        <end position="583"/>
    </location>
</feature>
<dbReference type="SMART" id="SM00267">
    <property type="entry name" value="GGDEF"/>
    <property type="match status" value="1"/>
</dbReference>
<dbReference type="Gene3D" id="6.10.340.10">
    <property type="match status" value="1"/>
</dbReference>